<feature type="compositionally biased region" description="Basic residues" evidence="1">
    <location>
        <begin position="84"/>
        <end position="94"/>
    </location>
</feature>
<name>A0A6S7CRU5_9BURK</name>
<accession>A0A6S7CRU5</accession>
<gene>
    <name evidence="2" type="ORF">LMG26788_02174</name>
</gene>
<dbReference type="InterPro" id="IPR010064">
    <property type="entry name" value="HK97-gp10_tail"/>
</dbReference>
<dbReference type="EMBL" id="CADIKZ010000005">
    <property type="protein sequence ID" value="CAB3859248.1"/>
    <property type="molecule type" value="Genomic_DNA"/>
</dbReference>
<evidence type="ECO:0000313" key="2">
    <source>
        <dbReference type="EMBL" id="CAB3859248.1"/>
    </source>
</evidence>
<dbReference type="AlphaFoldDB" id="A0A6S7CRU5"/>
<dbReference type="Pfam" id="PF04883">
    <property type="entry name" value="HK97-gp10_like"/>
    <property type="match status" value="1"/>
</dbReference>
<keyword evidence="3" id="KW-1185">Reference proteome</keyword>
<proteinExistence type="predicted"/>
<protein>
    <recommendedName>
        <fullName evidence="4">Phage protein, HK97 gp10 family</fullName>
    </recommendedName>
</protein>
<evidence type="ECO:0008006" key="4">
    <source>
        <dbReference type="Google" id="ProtNLM"/>
    </source>
</evidence>
<dbReference type="Proteomes" id="UP000494203">
    <property type="component" value="Unassembled WGS sequence"/>
</dbReference>
<evidence type="ECO:0000313" key="3">
    <source>
        <dbReference type="Proteomes" id="UP000494203"/>
    </source>
</evidence>
<evidence type="ECO:0000256" key="1">
    <source>
        <dbReference type="SAM" id="MobiDB-lite"/>
    </source>
</evidence>
<feature type="region of interest" description="Disordered" evidence="1">
    <location>
        <begin position="79"/>
        <end position="99"/>
    </location>
</feature>
<reference evidence="2 3" key="1">
    <citation type="submission" date="2020-04" db="EMBL/GenBank/DDBJ databases">
        <authorList>
            <person name="De Canck E."/>
        </authorList>
    </citation>
    <scope>NUCLEOTIDE SEQUENCE [LARGE SCALE GENOMIC DNA]</scope>
    <source>
        <strain evidence="2 3">LMG 26788</strain>
    </source>
</reference>
<sequence>MVKASVRGANKLAGDFLALERAERGPTLKRAAKAGAKVAQVAIRARVPVKTGRLKRNIVLGSQRSSTPSATQTATVRIQDGGKRKYATTKRNQRAGRVGKSYEQEGPAFYGKFLELGTRKMAARPFMRPGFDGAQTEIAKAVEEAIALEIDKVLGGAR</sequence>
<dbReference type="RefSeq" id="WP_175140772.1">
    <property type="nucleotide sequence ID" value="NZ_CADIKZ010000005.1"/>
</dbReference>
<organism evidence="2 3">
    <name type="scientific">Achromobacter pulmonis</name>
    <dbReference type="NCBI Taxonomy" id="1389932"/>
    <lineage>
        <taxon>Bacteria</taxon>
        <taxon>Pseudomonadati</taxon>
        <taxon>Pseudomonadota</taxon>
        <taxon>Betaproteobacteria</taxon>
        <taxon>Burkholderiales</taxon>
        <taxon>Alcaligenaceae</taxon>
        <taxon>Achromobacter</taxon>
    </lineage>
</organism>
<dbReference type="NCBIfam" id="TIGR01725">
    <property type="entry name" value="phge_HK97_gp10"/>
    <property type="match status" value="1"/>
</dbReference>